<feature type="non-terminal residue" evidence="1">
    <location>
        <position position="23"/>
    </location>
</feature>
<organism evidence="1">
    <name type="scientific">marine metagenome</name>
    <dbReference type="NCBI Taxonomy" id="408172"/>
    <lineage>
        <taxon>unclassified sequences</taxon>
        <taxon>metagenomes</taxon>
        <taxon>ecological metagenomes</taxon>
    </lineage>
</organism>
<name>A0A382NZK5_9ZZZZ</name>
<gene>
    <name evidence="1" type="ORF">METZ01_LOCUS318924</name>
</gene>
<protein>
    <submittedName>
        <fullName evidence="1">Uncharacterized protein</fullName>
    </submittedName>
</protein>
<dbReference type="AlphaFoldDB" id="A0A382NZK5"/>
<sequence length="23" mass="2764">MNPKQRIIPSRKEILLHFDKNDA</sequence>
<reference evidence="1" key="1">
    <citation type="submission" date="2018-05" db="EMBL/GenBank/DDBJ databases">
        <authorList>
            <person name="Lanie J.A."/>
            <person name="Ng W.-L."/>
            <person name="Kazmierczak K.M."/>
            <person name="Andrzejewski T.M."/>
            <person name="Davidsen T.M."/>
            <person name="Wayne K.J."/>
            <person name="Tettelin H."/>
            <person name="Glass J.I."/>
            <person name="Rusch D."/>
            <person name="Podicherti R."/>
            <person name="Tsui H.-C.T."/>
            <person name="Winkler M.E."/>
        </authorList>
    </citation>
    <scope>NUCLEOTIDE SEQUENCE</scope>
</reference>
<accession>A0A382NZK5</accession>
<dbReference type="EMBL" id="UINC01103578">
    <property type="protein sequence ID" value="SVC66070.1"/>
    <property type="molecule type" value="Genomic_DNA"/>
</dbReference>
<evidence type="ECO:0000313" key="1">
    <source>
        <dbReference type="EMBL" id="SVC66070.1"/>
    </source>
</evidence>
<proteinExistence type="predicted"/>